<comment type="caution">
    <text evidence="10">The sequence shown here is derived from an EMBL/GenBank/DDBJ whole genome shotgun (WGS) entry which is preliminary data.</text>
</comment>
<dbReference type="OrthoDB" id="9763537at2"/>
<dbReference type="SUPFAM" id="SSF55545">
    <property type="entry name" value="beta-N-acetylhexosaminidase-like domain"/>
    <property type="match status" value="1"/>
</dbReference>
<feature type="domain" description="Beta-hexosaminidase bacterial type N-terminal" evidence="9">
    <location>
        <begin position="43"/>
        <end position="169"/>
    </location>
</feature>
<evidence type="ECO:0000256" key="4">
    <source>
        <dbReference type="ARBA" id="ARBA00022801"/>
    </source>
</evidence>
<feature type="domain" description="Glycoside hydrolase family 20 catalytic" evidence="8">
    <location>
        <begin position="173"/>
        <end position="488"/>
    </location>
</feature>
<keyword evidence="4 10" id="KW-0378">Hydrolase</keyword>
<dbReference type="Gene3D" id="3.20.20.80">
    <property type="entry name" value="Glycosidases"/>
    <property type="match status" value="1"/>
</dbReference>
<organism evidence="10 11">
    <name type="scientific">Saccharopolyspora hirsuta</name>
    <dbReference type="NCBI Taxonomy" id="1837"/>
    <lineage>
        <taxon>Bacteria</taxon>
        <taxon>Bacillati</taxon>
        <taxon>Actinomycetota</taxon>
        <taxon>Actinomycetes</taxon>
        <taxon>Pseudonocardiales</taxon>
        <taxon>Pseudonocardiaceae</taxon>
        <taxon>Saccharopolyspora</taxon>
    </lineage>
</organism>
<evidence type="ECO:0000256" key="1">
    <source>
        <dbReference type="ARBA" id="ARBA00001231"/>
    </source>
</evidence>
<dbReference type="Gene3D" id="3.30.379.10">
    <property type="entry name" value="Chitobiase/beta-hexosaminidase domain 2-like"/>
    <property type="match status" value="1"/>
</dbReference>
<dbReference type="EMBL" id="VWPH01000001">
    <property type="protein sequence ID" value="KAA5838396.1"/>
    <property type="molecule type" value="Genomic_DNA"/>
</dbReference>
<dbReference type="EC" id="3.2.1.52" evidence="3"/>
<dbReference type="PANTHER" id="PTHR22600:SF57">
    <property type="entry name" value="BETA-N-ACETYLHEXOSAMINIDASE"/>
    <property type="match status" value="1"/>
</dbReference>
<dbReference type="PANTHER" id="PTHR22600">
    <property type="entry name" value="BETA-HEXOSAMINIDASE"/>
    <property type="match status" value="1"/>
</dbReference>
<evidence type="ECO:0000256" key="5">
    <source>
        <dbReference type="ARBA" id="ARBA00023295"/>
    </source>
</evidence>
<dbReference type="InterPro" id="IPR006311">
    <property type="entry name" value="TAT_signal"/>
</dbReference>
<dbReference type="PROSITE" id="PS51318">
    <property type="entry name" value="TAT"/>
    <property type="match status" value="1"/>
</dbReference>
<dbReference type="InterPro" id="IPR017853">
    <property type="entry name" value="GH"/>
</dbReference>
<evidence type="ECO:0000256" key="3">
    <source>
        <dbReference type="ARBA" id="ARBA00012663"/>
    </source>
</evidence>
<dbReference type="GO" id="GO:0016020">
    <property type="term" value="C:membrane"/>
    <property type="evidence" value="ECO:0007669"/>
    <property type="project" value="TreeGrafter"/>
</dbReference>
<evidence type="ECO:0000256" key="2">
    <source>
        <dbReference type="ARBA" id="ARBA00006285"/>
    </source>
</evidence>
<evidence type="ECO:0000256" key="7">
    <source>
        <dbReference type="SAM" id="SignalP"/>
    </source>
</evidence>
<dbReference type="SMR" id="A0A5M7C7V5"/>
<keyword evidence="11" id="KW-1185">Reference proteome</keyword>
<dbReference type="Pfam" id="PF02838">
    <property type="entry name" value="Glyco_hydro_20b"/>
    <property type="match status" value="1"/>
</dbReference>
<dbReference type="Pfam" id="PF00728">
    <property type="entry name" value="Glyco_hydro_20"/>
    <property type="match status" value="1"/>
</dbReference>
<evidence type="ECO:0000259" key="9">
    <source>
        <dbReference type="Pfam" id="PF02838"/>
    </source>
</evidence>
<dbReference type="PRINTS" id="PR00738">
    <property type="entry name" value="GLHYDRLASE20"/>
</dbReference>
<dbReference type="SUPFAM" id="SSF51445">
    <property type="entry name" value="(Trans)glycosidases"/>
    <property type="match status" value="1"/>
</dbReference>
<name>A0A5M7C7V5_SACHI</name>
<evidence type="ECO:0000259" key="8">
    <source>
        <dbReference type="Pfam" id="PF00728"/>
    </source>
</evidence>
<protein>
    <recommendedName>
        <fullName evidence="3">beta-N-acetylhexosaminidase</fullName>
        <ecNumber evidence="3">3.2.1.52</ecNumber>
    </recommendedName>
</protein>
<comment type="catalytic activity">
    <reaction evidence="1">
        <text>Hydrolysis of terminal non-reducing N-acetyl-D-hexosamine residues in N-acetyl-beta-D-hexosaminides.</text>
        <dbReference type="EC" id="3.2.1.52"/>
    </reaction>
</comment>
<dbReference type="GO" id="GO:0030203">
    <property type="term" value="P:glycosaminoglycan metabolic process"/>
    <property type="evidence" value="ECO:0007669"/>
    <property type="project" value="TreeGrafter"/>
</dbReference>
<feature type="chain" id="PRO_5024306385" description="beta-N-acetylhexosaminidase" evidence="7">
    <location>
        <begin position="33"/>
        <end position="525"/>
    </location>
</feature>
<evidence type="ECO:0000313" key="11">
    <source>
        <dbReference type="Proteomes" id="UP000323946"/>
    </source>
</evidence>
<evidence type="ECO:0000313" key="10">
    <source>
        <dbReference type="EMBL" id="KAA5838396.1"/>
    </source>
</evidence>
<reference evidence="10 11" key="1">
    <citation type="submission" date="2019-09" db="EMBL/GenBank/DDBJ databases">
        <title>Draft genome sequence of the thermophilic Saccharopolyspora hirsuta VKM Ac-666T.</title>
        <authorList>
            <person name="Lobastova T.G."/>
            <person name="Fokina V."/>
            <person name="Bragin E.Y."/>
            <person name="Shtratnikova V.Y."/>
            <person name="Starodumova I.P."/>
            <person name="Tarlachkov S.V."/>
            <person name="Donova M.V."/>
        </authorList>
    </citation>
    <scope>NUCLEOTIDE SEQUENCE [LARGE SCALE GENOMIC DNA]</scope>
    <source>
        <strain evidence="10 11">VKM Ac-666</strain>
    </source>
</reference>
<evidence type="ECO:0000256" key="6">
    <source>
        <dbReference type="PIRSR" id="PIRSR625705-1"/>
    </source>
</evidence>
<dbReference type="InterPro" id="IPR025705">
    <property type="entry name" value="Beta_hexosaminidase_sua/sub"/>
</dbReference>
<keyword evidence="7" id="KW-0732">Signal</keyword>
<comment type="similarity">
    <text evidence="2">Belongs to the glycosyl hydrolase 20 family.</text>
</comment>
<accession>A0A5M7C7V5</accession>
<proteinExistence type="inferred from homology"/>
<feature type="signal peptide" evidence="7">
    <location>
        <begin position="1"/>
        <end position="32"/>
    </location>
</feature>
<dbReference type="AlphaFoldDB" id="A0A5M7C7V5"/>
<keyword evidence="5" id="KW-0326">Glycosidase</keyword>
<dbReference type="GO" id="GO:0005975">
    <property type="term" value="P:carbohydrate metabolic process"/>
    <property type="evidence" value="ECO:0007669"/>
    <property type="project" value="InterPro"/>
</dbReference>
<dbReference type="GO" id="GO:0004563">
    <property type="term" value="F:beta-N-acetylhexosaminidase activity"/>
    <property type="evidence" value="ECO:0007669"/>
    <property type="project" value="UniProtKB-EC"/>
</dbReference>
<dbReference type="InterPro" id="IPR015882">
    <property type="entry name" value="HEX_bac_N"/>
</dbReference>
<dbReference type="CDD" id="cd06568">
    <property type="entry name" value="GH20_SpHex_like"/>
    <property type="match status" value="1"/>
</dbReference>
<dbReference type="Proteomes" id="UP000323946">
    <property type="component" value="Unassembled WGS sequence"/>
</dbReference>
<dbReference type="InterPro" id="IPR015883">
    <property type="entry name" value="Glyco_hydro_20_cat"/>
</dbReference>
<dbReference type="RefSeq" id="WP_150064902.1">
    <property type="nucleotide sequence ID" value="NZ_VWPH01000001.1"/>
</dbReference>
<dbReference type="InterPro" id="IPR029018">
    <property type="entry name" value="Hex-like_dom2"/>
</dbReference>
<sequence>MTSRPTRPAVRRAALAVVAGALVAGTAVPATAAPAVETSAMDNLIPAPETVRPDPATTFELSERTSIRASGEAAEVGEYLAGILRPSTGFPLPVDDDAGDIALAVTDDAGLGPAGYRLQVTGETVDLRAASAEGLFNGVQTLRQLLPAAIESRTEQPGPWPVPGGEIVDRPRFEHRAAMLDVARHFFTVDQVKRYVDQIARYKINRLHLHLTDDQGWRIEIDSWPKLAEHGGSTEVGGGPGGHYTKQDYAEIVEYAASRHIVVIPEIDMPGHTNAALASYAELNCDGVAPPLYTGIEVGFSSLCVDKEVTYQFVEDVIRELAEITPGPYLHIGGDEADATSEEDYQKFVSRVLPMVEKYGKTAVGWHEYAKAAPQGDAVVQYWGTTDADPLLPEAVARGNKILVSPANKSYLDMKYDENTPLGLQWAGFIEVADAYGWDPGSYLQGVPEEAVLGVEAPLWSETLENSEHIEFMAFPRLPAIAELAWSPKSAQNWDSFARRLATHGPRLEASGTNYYKSPQIPWNG</sequence>
<gene>
    <name evidence="10" type="ORF">F1721_02890</name>
</gene>
<feature type="active site" description="Proton donor" evidence="6">
    <location>
        <position position="336"/>
    </location>
</feature>